<feature type="region of interest" description="Disordered" evidence="1">
    <location>
        <begin position="124"/>
        <end position="222"/>
    </location>
</feature>
<dbReference type="Proteomes" id="UP000694843">
    <property type="component" value="Unplaced"/>
</dbReference>
<feature type="region of interest" description="Disordered" evidence="1">
    <location>
        <begin position="874"/>
        <end position="904"/>
    </location>
</feature>
<dbReference type="InterPro" id="IPR028085">
    <property type="entry name" value="FNIP_mid_dom"/>
</dbReference>
<dbReference type="GO" id="GO:0005737">
    <property type="term" value="C:cytoplasm"/>
    <property type="evidence" value="ECO:0007669"/>
    <property type="project" value="TreeGrafter"/>
</dbReference>
<feature type="region of interest" description="Disordered" evidence="1">
    <location>
        <begin position="1597"/>
        <end position="1637"/>
    </location>
</feature>
<evidence type="ECO:0000256" key="1">
    <source>
        <dbReference type="SAM" id="MobiDB-lite"/>
    </source>
</evidence>
<accession>A0A8B7NP88</accession>
<feature type="region of interest" description="Disordered" evidence="1">
    <location>
        <begin position="1391"/>
        <end position="1413"/>
    </location>
</feature>
<dbReference type="GO" id="GO:0042030">
    <property type="term" value="F:ATPase inhibitor activity"/>
    <property type="evidence" value="ECO:0007669"/>
    <property type="project" value="TreeGrafter"/>
</dbReference>
<feature type="region of interest" description="Disordered" evidence="1">
    <location>
        <begin position="1286"/>
        <end position="1305"/>
    </location>
</feature>
<dbReference type="KEGG" id="hazt:108672375"/>
<feature type="compositionally biased region" description="Polar residues" evidence="1">
    <location>
        <begin position="1175"/>
        <end position="1196"/>
    </location>
</feature>
<dbReference type="Pfam" id="PF14637">
    <property type="entry name" value="FNIP_M"/>
    <property type="match status" value="1"/>
</dbReference>
<name>A0A8B7NP88_HYAAZ</name>
<evidence type="ECO:0000313" key="5">
    <source>
        <dbReference type="Proteomes" id="UP000694843"/>
    </source>
</evidence>
<dbReference type="GeneID" id="108672375"/>
<feature type="compositionally biased region" description="Polar residues" evidence="1">
    <location>
        <begin position="1227"/>
        <end position="1236"/>
    </location>
</feature>
<dbReference type="OrthoDB" id="6376950at2759"/>
<feature type="region of interest" description="Disordered" evidence="1">
    <location>
        <begin position="277"/>
        <end position="382"/>
    </location>
</feature>
<feature type="compositionally biased region" description="Low complexity" evidence="1">
    <location>
        <begin position="203"/>
        <end position="214"/>
    </location>
</feature>
<dbReference type="Pfam" id="PF14638">
    <property type="entry name" value="FNIP_C"/>
    <property type="match status" value="1"/>
</dbReference>
<evidence type="ECO:0000259" key="2">
    <source>
        <dbReference type="Pfam" id="PF14636"/>
    </source>
</evidence>
<proteinExistence type="predicted"/>
<keyword evidence="5" id="KW-1185">Reference proteome</keyword>
<feature type="domain" description="Folliculin-interacting protein middle" evidence="3">
    <location>
        <begin position="528"/>
        <end position="798"/>
    </location>
</feature>
<feature type="compositionally biased region" description="Basic and acidic residues" evidence="1">
    <location>
        <begin position="189"/>
        <end position="202"/>
    </location>
</feature>
<feature type="compositionally biased region" description="Basic and acidic residues" evidence="1">
    <location>
        <begin position="351"/>
        <end position="373"/>
    </location>
</feature>
<organism evidence="5 6">
    <name type="scientific">Hyalella azteca</name>
    <name type="common">Amphipod</name>
    <dbReference type="NCBI Taxonomy" id="294128"/>
    <lineage>
        <taxon>Eukaryota</taxon>
        <taxon>Metazoa</taxon>
        <taxon>Ecdysozoa</taxon>
        <taxon>Arthropoda</taxon>
        <taxon>Crustacea</taxon>
        <taxon>Multicrustacea</taxon>
        <taxon>Malacostraca</taxon>
        <taxon>Eumalacostraca</taxon>
        <taxon>Peracarida</taxon>
        <taxon>Amphipoda</taxon>
        <taxon>Senticaudata</taxon>
        <taxon>Talitrida</taxon>
        <taxon>Talitroidea</taxon>
        <taxon>Hyalellidae</taxon>
        <taxon>Hyalella</taxon>
    </lineage>
</organism>
<protein>
    <submittedName>
        <fullName evidence="6">Uncharacterized protein LOC108672375</fullName>
    </submittedName>
</protein>
<reference evidence="6" key="1">
    <citation type="submission" date="2025-08" db="UniProtKB">
        <authorList>
            <consortium name="RefSeq"/>
        </authorList>
    </citation>
    <scope>IDENTIFICATION</scope>
    <source>
        <tissue evidence="6">Whole organism</tissue>
    </source>
</reference>
<feature type="domain" description="Folliculin-interacting protein C-terminal" evidence="4">
    <location>
        <begin position="1570"/>
        <end position="1865"/>
    </location>
</feature>
<feature type="region of interest" description="Disordered" evidence="1">
    <location>
        <begin position="1221"/>
        <end position="1242"/>
    </location>
</feature>
<dbReference type="PANTHER" id="PTHR21634">
    <property type="entry name" value="RE13835P"/>
    <property type="match status" value="1"/>
</dbReference>
<evidence type="ECO:0000259" key="3">
    <source>
        <dbReference type="Pfam" id="PF14637"/>
    </source>
</evidence>
<dbReference type="PANTHER" id="PTHR21634:SF9">
    <property type="entry name" value="RE13835P"/>
    <property type="match status" value="1"/>
</dbReference>
<feature type="compositionally biased region" description="Low complexity" evidence="1">
    <location>
        <begin position="1599"/>
        <end position="1620"/>
    </location>
</feature>
<dbReference type="GO" id="GO:0051087">
    <property type="term" value="F:protein-folding chaperone binding"/>
    <property type="evidence" value="ECO:0007669"/>
    <property type="project" value="TreeGrafter"/>
</dbReference>
<evidence type="ECO:0000259" key="4">
    <source>
        <dbReference type="Pfam" id="PF14638"/>
    </source>
</evidence>
<dbReference type="Pfam" id="PF14636">
    <property type="entry name" value="FNIP_N"/>
    <property type="match status" value="1"/>
</dbReference>
<feature type="compositionally biased region" description="Low complexity" evidence="1">
    <location>
        <begin position="1136"/>
        <end position="1145"/>
    </location>
</feature>
<dbReference type="InterPro" id="IPR028084">
    <property type="entry name" value="FNIP_N_dom"/>
</dbReference>
<evidence type="ECO:0000313" key="6">
    <source>
        <dbReference type="RefSeq" id="XP_018015508.1"/>
    </source>
</evidence>
<dbReference type="InterPro" id="IPR028086">
    <property type="entry name" value="FNIP_C_dom"/>
</dbReference>
<feature type="region of interest" description="Disordered" evidence="1">
    <location>
        <begin position="1128"/>
        <end position="1205"/>
    </location>
</feature>
<sequence length="1875" mass="199736">MDLWNRLFHTRKNFEESHASQIHKSDGSDGQEVPLSPLRNDVQIQEQRAASDRRSRCSSRGFEISTSGIRVLLFRECERRGRMCIYDSSTILRVPVSTLNVSDESMPLTTAPVRGIALLTTPSAGVLHSTQPRPETASTGSNTRLSSASGNPSTLPAFRLRTLGPSRSSGCVLSNPLPVSDNVRASSNETKDSFKSYREASRSSDPISSYNSPSTARPTQPRKTEVIMEITEDHVYQFCRQASDSKQLGELVFGSVELAYRGPCSKLHTLPGRVLLSRVQPRPPPPAARGGYRGSGIPPHPAAPHRHPTLASDAGISSMGSSLEVLGRLPSGATDPSSDSVNFYLGGSSSSDRRRLSSLDKRRHRSDVPEFRRTSTTVSDVKSSFGGSSVFCSTAGFPEPGCELRRTSTSPSEDDSGFGGPASWLSATGGSFAGLLSLPVTPVGSVSSKGSLNSSSGSLSNLQKRYLRRTTDTSLDCLASPSCSSFSPPGGDAGVGKNSTLRSRESKLHVDVASPACGDGGVAAASHGRIGLAVVLSAEPRYDCAREQLALERWVVLQAPLLEGCINRLQAALDVAYHSSSSFVSRAHAAVAAFQRELLDLLYGPRVTSALWLEILSTPAASQPLASSSDSGLLVPAADALPRDGGAELDGKARRQALSAALVGSLRLLLQEHDTKQTNFFMSRLLTAVLTYHLGWVTSVALREDAAAHIALPVTTATMSAAADYCSDSSAPGPGSSQPFFFHQPQENESGLLTQLLELQGCLGHPPQCCRTVLLGSSPSLLQHCLSLLSYLVRCQQVEERGVLPGECLNLFPKEEVVAEIPNPRIFRNTVTEPNISRDNSSSILTEHTQPSKLKSNVIAESFTRNSSEVTLQRSSSSGSCRRSSDDSNCKVSSSECSPAVSGHTSTALYRKRSSIQGMTGTALETLSELGSPDLNFRKHEVTSQPEFMLTDQKCQRVHNENLSVNVAVSQHSFSNSGDEEMSNDQCRSSYTDTAKTETIVSKASISLKKIYDQSERDNEACNSNLLPTETHVSSVSATKSIPTSKTSFNLTDLSNSLSSLSDSTLKEQSSLLDKSESRRSSRSSLTAPIYPDLSTLDCHREVFGPAEFQPDVIAAKVRKLCRTTPDRITHEGESSRVSSSGSSEVMHKFTRKASSDRGLSDKISQDESACTGVSPLSENNSGVVDSTQGSLINTEQQKRPVRSDADDVKKVIFVIGEDDDDLGGSSPKTTENAHTCSPHPRDFLEMRESRNVARAVCLDGLAPETFGGVNRSGSERWLKRDHILGHKRTSSDPTAKRRGTAPNAAPMVSSVATTIVPTVVSSTTKTCVVFEGKSPIPTETYTLASSYAPTSAAGITPSVKNLVTTRASPTRTTTAMVTVDCSARNMAASLTKDSAPSDETSDQSKKSLAPTIPSAHPANVAVVSPVDAIISATQLRPAADITTAVTTGPVAQVSCSAGFNRAISVPPAGSPVPGASSTNFLPASSDEVISNAMNFKAGISKDENFREAVRPGTDVDPTTQVETYDVPVREKPSRKIDTTKRHEPKIACVFLPEPSVDVCSPRSVLGVAEGVIGGVLDRYSPVYVLQAVINTDSEHFNSRSGFGNSGSASRFGSESSARSITTYQPSSDRSAYSLQSGRPSSLSSALECETKSTVQGTLAFASSLFGTSPTRLFGGSSTKTNAPSLGRTEPSNRAGLSSADKNARCETSKSVVLKALRLNLAVDARFSQFKVSHNAILADFDDWSVNIVTSDSDGIVVGMSPLIASITDSLLQLVLLGADPDTVLQCLDDKLSEVYRQSLVLANYLLGGTTVLSESRDREGNVTLNARTKVGINPSRLADLPSALGLDLNDLPLLLATASSHSPHLATMYGLAIR</sequence>
<feature type="compositionally biased region" description="Polar residues" evidence="1">
    <location>
        <begin position="124"/>
        <end position="154"/>
    </location>
</feature>
<dbReference type="RefSeq" id="XP_018015508.1">
    <property type="nucleotide sequence ID" value="XM_018160019.2"/>
</dbReference>
<feature type="region of interest" description="Disordered" evidence="1">
    <location>
        <begin position="402"/>
        <end position="421"/>
    </location>
</feature>
<feature type="compositionally biased region" description="Polar residues" evidence="1">
    <location>
        <begin position="1675"/>
        <end position="1696"/>
    </location>
</feature>
<feature type="compositionally biased region" description="Basic and acidic residues" evidence="1">
    <location>
        <begin position="1154"/>
        <end position="1166"/>
    </location>
</feature>
<feature type="compositionally biased region" description="Polar residues" evidence="1">
    <location>
        <begin position="1621"/>
        <end position="1633"/>
    </location>
</feature>
<feature type="region of interest" description="Disordered" evidence="1">
    <location>
        <begin position="1675"/>
        <end position="1701"/>
    </location>
</feature>
<gene>
    <name evidence="6" type="primary">LOC108672375</name>
</gene>
<feature type="domain" description="Folliculin-interacting protein N-terminal" evidence="2">
    <location>
        <begin position="178"/>
        <end position="272"/>
    </location>
</feature>